<evidence type="ECO:0000313" key="2">
    <source>
        <dbReference type="EMBL" id="CDO92607.1"/>
    </source>
</evidence>
<dbReference type="Proteomes" id="UP000031516">
    <property type="component" value="Unassembled WGS sequence"/>
</dbReference>
<dbReference type="Gene3D" id="3.40.50.1820">
    <property type="entry name" value="alpha/beta hydrolase"/>
    <property type="match status" value="1"/>
</dbReference>
<organism evidence="2 3">
    <name type="scientific">Kluyveromyces dobzhanskii CBS 2104</name>
    <dbReference type="NCBI Taxonomy" id="1427455"/>
    <lineage>
        <taxon>Eukaryota</taxon>
        <taxon>Fungi</taxon>
        <taxon>Dikarya</taxon>
        <taxon>Ascomycota</taxon>
        <taxon>Saccharomycotina</taxon>
        <taxon>Saccharomycetes</taxon>
        <taxon>Saccharomycetales</taxon>
        <taxon>Saccharomycetaceae</taxon>
        <taxon>Kluyveromyces</taxon>
    </lineage>
</organism>
<sequence length="362" mass="41557">MKSTKRVQAATPRSDYRSTLQGSHVLDILYDVYEFDDGRDVPQVNIVFLHGTGMNKSIWEWYVNYFNEQIHRHPAKYRYKLGKLIAIDQVNHGDSCVANEGKLGSTFHWTDGSKDVIKVCDVELNPAKVNSFNVLVGHSMGGHQALGCGFLSPNLFQLIIAMEPVVKMLSPPSPDGRTILSTNYFKAVSKMVQDTFASKQEYEEFMRTASFWRKANEDILNTLCESEFFVQGSKVRVKTSKEQHLISYLCLNPYGYWLLDNLKWVQSPVICYVGSKSKWCPPENYRALQESIPRYHRITIDKVDHLMNIENPEIIGPQLLQDITTKLESATSDELHNNNDDLQRDYRQLVTNRVVDRPKSKL</sequence>
<accession>A0A0A8L2Y5</accession>
<name>A0A0A8L2Y5_9SACH</name>
<proteinExistence type="predicted"/>
<dbReference type="Pfam" id="PF12697">
    <property type="entry name" value="Abhydrolase_6"/>
    <property type="match status" value="1"/>
</dbReference>
<dbReference type="AlphaFoldDB" id="A0A0A8L2Y5"/>
<dbReference type="InterPro" id="IPR000073">
    <property type="entry name" value="AB_hydrolase_1"/>
</dbReference>
<dbReference type="PANTHER" id="PTHR43194">
    <property type="entry name" value="HYDROLASE ALPHA/BETA FOLD FAMILY"/>
    <property type="match status" value="1"/>
</dbReference>
<protein>
    <submittedName>
        <fullName evidence="2">WGS project CCBQ000000000 data, contig 00012</fullName>
    </submittedName>
</protein>
<evidence type="ECO:0000259" key="1">
    <source>
        <dbReference type="Pfam" id="PF12697"/>
    </source>
</evidence>
<dbReference type="InterPro" id="IPR050228">
    <property type="entry name" value="Carboxylesterase_BioH"/>
</dbReference>
<keyword evidence="3" id="KW-1185">Reference proteome</keyword>
<comment type="caution">
    <text evidence="2">The sequence shown here is derived from an EMBL/GenBank/DDBJ whole genome shotgun (WGS) entry which is preliminary data.</text>
</comment>
<evidence type="ECO:0000313" key="3">
    <source>
        <dbReference type="Proteomes" id="UP000031516"/>
    </source>
</evidence>
<dbReference type="PANTHER" id="PTHR43194:SF2">
    <property type="entry name" value="PEROXISOMAL MEMBRANE PROTEIN LPX1"/>
    <property type="match status" value="1"/>
</dbReference>
<gene>
    <name evidence="2" type="ORF">KLDO_g923</name>
</gene>
<reference evidence="2 3" key="1">
    <citation type="submission" date="2014-03" db="EMBL/GenBank/DDBJ databases">
        <title>The genome of Kluyveromyces dobzhanskii.</title>
        <authorList>
            <person name="Nystedt B."/>
            <person name="Astrom S."/>
        </authorList>
    </citation>
    <scope>NUCLEOTIDE SEQUENCE [LARGE SCALE GENOMIC DNA]</scope>
    <source>
        <strain evidence="2 3">CBS 2104</strain>
    </source>
</reference>
<feature type="domain" description="AB hydrolase-1" evidence="1">
    <location>
        <begin position="46"/>
        <end position="313"/>
    </location>
</feature>
<dbReference type="OrthoDB" id="94039at2759"/>
<dbReference type="InterPro" id="IPR029058">
    <property type="entry name" value="AB_hydrolase_fold"/>
</dbReference>
<dbReference type="SUPFAM" id="SSF53474">
    <property type="entry name" value="alpha/beta-Hydrolases"/>
    <property type="match status" value="1"/>
</dbReference>
<dbReference type="EMBL" id="CCBQ010000016">
    <property type="protein sequence ID" value="CDO92607.1"/>
    <property type="molecule type" value="Genomic_DNA"/>
</dbReference>